<proteinExistence type="inferred from homology"/>
<evidence type="ECO:0000256" key="2">
    <source>
        <dbReference type="ARBA" id="ARBA00022857"/>
    </source>
</evidence>
<dbReference type="CDD" id="cd05259">
    <property type="entry name" value="PCBER_SDR_a"/>
    <property type="match status" value="1"/>
</dbReference>
<protein>
    <submittedName>
        <fullName evidence="5">Isoflavone reductase</fullName>
    </submittedName>
</protein>
<comment type="similarity">
    <text evidence="1">Belongs to the NmrA-type oxidoreductase family. Isoflavone reductase subfamily.</text>
</comment>
<keyword evidence="3" id="KW-0560">Oxidoreductase</keyword>
<dbReference type="AlphaFoldDB" id="A0A9E7EA01"/>
<dbReference type="GO" id="GO:0016491">
    <property type="term" value="F:oxidoreductase activity"/>
    <property type="evidence" value="ECO:0007669"/>
    <property type="project" value="UniProtKB-KW"/>
</dbReference>
<dbReference type="InterPro" id="IPR045312">
    <property type="entry name" value="PCBER-like"/>
</dbReference>
<dbReference type="PANTHER" id="PTHR43349">
    <property type="entry name" value="PINORESINOL REDUCTASE-RELATED"/>
    <property type="match status" value="1"/>
</dbReference>
<dbReference type="SUPFAM" id="SSF51735">
    <property type="entry name" value="NAD(P)-binding Rossmann-fold domains"/>
    <property type="match status" value="1"/>
</dbReference>
<accession>A0A9E7EA01</accession>
<dbReference type="InterPro" id="IPR036291">
    <property type="entry name" value="NAD(P)-bd_dom_sf"/>
</dbReference>
<dbReference type="InterPro" id="IPR050608">
    <property type="entry name" value="NmrA-type/Isoflavone_red_sf"/>
</dbReference>
<dbReference type="OrthoDB" id="419598at2759"/>
<name>A0A9E7EA01_9LILI</name>
<keyword evidence="6" id="KW-1185">Reference proteome</keyword>
<keyword evidence="2" id="KW-0521">NADP</keyword>
<feature type="domain" description="NmrA-like" evidence="4">
    <location>
        <begin position="4"/>
        <end position="307"/>
    </location>
</feature>
<evidence type="ECO:0000313" key="5">
    <source>
        <dbReference type="EMBL" id="URD72732.1"/>
    </source>
</evidence>
<dbReference type="InterPro" id="IPR008030">
    <property type="entry name" value="NmrA-like"/>
</dbReference>
<evidence type="ECO:0000313" key="6">
    <source>
        <dbReference type="Proteomes" id="UP001055439"/>
    </source>
</evidence>
<evidence type="ECO:0000256" key="3">
    <source>
        <dbReference type="ARBA" id="ARBA00023002"/>
    </source>
</evidence>
<evidence type="ECO:0000259" key="4">
    <source>
        <dbReference type="Pfam" id="PF05368"/>
    </source>
</evidence>
<dbReference type="Gene3D" id="3.90.25.10">
    <property type="entry name" value="UDP-galactose 4-epimerase, domain 1"/>
    <property type="match status" value="1"/>
</dbReference>
<dbReference type="Pfam" id="PF05368">
    <property type="entry name" value="NmrA"/>
    <property type="match status" value="1"/>
</dbReference>
<dbReference type="PANTHER" id="PTHR43349:SF35">
    <property type="entry name" value="PHENYLCOUMARAN BENZYLIC ETHER REDUCTASE 1"/>
    <property type="match status" value="1"/>
</dbReference>
<dbReference type="Proteomes" id="UP001055439">
    <property type="component" value="Chromosome 1"/>
</dbReference>
<evidence type="ECO:0000256" key="1">
    <source>
        <dbReference type="ARBA" id="ARBA00005725"/>
    </source>
</evidence>
<organism evidence="5 6">
    <name type="scientific">Musa troglodytarum</name>
    <name type="common">fe'i banana</name>
    <dbReference type="NCBI Taxonomy" id="320322"/>
    <lineage>
        <taxon>Eukaryota</taxon>
        <taxon>Viridiplantae</taxon>
        <taxon>Streptophyta</taxon>
        <taxon>Embryophyta</taxon>
        <taxon>Tracheophyta</taxon>
        <taxon>Spermatophyta</taxon>
        <taxon>Magnoliopsida</taxon>
        <taxon>Liliopsida</taxon>
        <taxon>Zingiberales</taxon>
        <taxon>Musaceae</taxon>
        <taxon>Musa</taxon>
    </lineage>
</organism>
<gene>
    <name evidence="5" type="ORF">MUK42_08552</name>
</gene>
<reference evidence="5" key="1">
    <citation type="submission" date="2022-05" db="EMBL/GenBank/DDBJ databases">
        <title>The Musa troglodytarum L. genome provides insights into the mechanism of non-climacteric behaviour and enrichment of carotenoids.</title>
        <authorList>
            <person name="Wang J."/>
        </authorList>
    </citation>
    <scope>NUCLEOTIDE SEQUENCE</scope>
    <source>
        <tissue evidence="5">Leaf</tissue>
    </source>
</reference>
<sequence>MASEKSKILIIGGTGYIGKFIVAASARSGHPTFALVRSTTAPADQPAKAKLLSDFQAAGVTPVQGDLYDHESLVKAIKQVDVVISTVGFMQLNDQTKIIDAIKDAGGHIKRFLPSEFGVDVDRNNAVEPAKSTFVIKAQIRRAAEASGIPYTFVSSNFFAGYFLPALGQAEATDLPTDKVVILGDGNPKAIFLNEDDIGTYTIKAVDDPRTLNRVLYLRPPANILSHNELVSLWEKKTGKTFERVYVPEEQVLKQIQEAPLPVNVMLALCHSAFVKGDHVFNIDPSFGVEASELYPDVKYTTVDEYLNRFL</sequence>
<dbReference type="EMBL" id="CP097502">
    <property type="protein sequence ID" value="URD72732.1"/>
    <property type="molecule type" value="Genomic_DNA"/>
</dbReference>
<dbReference type="Gene3D" id="3.40.50.720">
    <property type="entry name" value="NAD(P)-binding Rossmann-like Domain"/>
    <property type="match status" value="1"/>
</dbReference>